<gene>
    <name evidence="2" type="ORF">JF922_05730</name>
</gene>
<dbReference type="AlphaFoldDB" id="A0A934K8B8"/>
<feature type="transmembrane region" description="Helical" evidence="1">
    <location>
        <begin position="142"/>
        <end position="161"/>
    </location>
</feature>
<feature type="transmembrane region" description="Helical" evidence="1">
    <location>
        <begin position="239"/>
        <end position="257"/>
    </location>
</feature>
<organism evidence="2 3">
    <name type="scientific">Candidatus Nephthysia bennettiae</name>
    <dbReference type="NCBI Taxonomy" id="3127016"/>
    <lineage>
        <taxon>Bacteria</taxon>
        <taxon>Bacillati</taxon>
        <taxon>Candidatus Dormiibacterota</taxon>
        <taxon>Candidatus Dormibacteria</taxon>
        <taxon>Candidatus Dormibacterales</taxon>
        <taxon>Candidatus Dormibacteraceae</taxon>
        <taxon>Candidatus Nephthysia</taxon>
    </lineage>
</organism>
<reference evidence="2" key="1">
    <citation type="submission" date="2020-10" db="EMBL/GenBank/DDBJ databases">
        <title>Ca. Dormibacterota MAGs.</title>
        <authorList>
            <person name="Montgomery K."/>
        </authorList>
    </citation>
    <scope>NUCLEOTIDE SEQUENCE [LARGE SCALE GENOMIC DNA]</scope>
    <source>
        <strain evidence="2">SC8812_S17_10</strain>
    </source>
</reference>
<evidence type="ECO:0000313" key="3">
    <source>
        <dbReference type="Proteomes" id="UP000612893"/>
    </source>
</evidence>
<keyword evidence="1" id="KW-0812">Transmembrane</keyword>
<feature type="transmembrane region" description="Helical" evidence="1">
    <location>
        <begin position="110"/>
        <end position="130"/>
    </location>
</feature>
<feature type="transmembrane region" description="Helical" evidence="1">
    <location>
        <begin position="368"/>
        <end position="387"/>
    </location>
</feature>
<keyword evidence="3" id="KW-1185">Reference proteome</keyword>
<accession>A0A934K8B8</accession>
<protein>
    <submittedName>
        <fullName evidence="2">Uncharacterized protein</fullName>
    </submittedName>
</protein>
<dbReference type="EMBL" id="JAEKNR010000067">
    <property type="protein sequence ID" value="MBJ7597570.1"/>
    <property type="molecule type" value="Genomic_DNA"/>
</dbReference>
<dbReference type="Proteomes" id="UP000612893">
    <property type="component" value="Unassembled WGS sequence"/>
</dbReference>
<feature type="transmembrane region" description="Helical" evidence="1">
    <location>
        <begin position="310"/>
        <end position="330"/>
    </location>
</feature>
<evidence type="ECO:0000256" key="1">
    <source>
        <dbReference type="SAM" id="Phobius"/>
    </source>
</evidence>
<keyword evidence="1" id="KW-0472">Membrane</keyword>
<feature type="transmembrane region" description="Helical" evidence="1">
    <location>
        <begin position="335"/>
        <end position="356"/>
    </location>
</feature>
<evidence type="ECO:0000313" key="2">
    <source>
        <dbReference type="EMBL" id="MBJ7597570.1"/>
    </source>
</evidence>
<comment type="caution">
    <text evidence="2">The sequence shown here is derived from an EMBL/GenBank/DDBJ whole genome shotgun (WGS) entry which is preliminary data.</text>
</comment>
<name>A0A934K8B8_9BACT</name>
<sequence>MRAISVRELGWARDRPNGLLVRARSAWARASRLQFLLVTLGLSAVVTTELIRLAAREYDKDYYFDEMWRADLVRTPQFVQRYLANNAPAPPGWFFVLRLVGIAMPNGPKALRLESAVLDVLMFLLLALLLDRMLTRSRRPPVTRLVAPVSAVLVVLFPAYANLAQYLNDYMFQAACTIGVVVLWRVHDEWAPGRIALLTAIVLLPLVTLSGLLLLPVIAADMLRRDFVCARRGAPRWRLAGTIGAFVGSAGAALTLYEWLYRPVVDHQIRRYWADATLSESPLGSILQTSWSRLMQASISDAVSVFPSGYNAPVAGALLVGLAVAGFILLGRLWVWFPIAFVSAWAMAAVASLASWPMTPERVNLPVLWMFHTAVVVAVVYAAARLVRHPTTMVGMGAVLLWAFWPAPPPHGAEPFARGLTSDLDVVAASPDSRNIVVSYHPMSHWYADDRLVTSYHGPDTFTVVREPWHDPAPLYSHPDDVVRAAGWRPGTAVWCVIPYEVGPEQGSRACRLELPGLSKRVQIRRERAYIIGWLPSPTPLPASSGPGR</sequence>
<feature type="transmembrane region" description="Helical" evidence="1">
    <location>
        <begin position="33"/>
        <end position="55"/>
    </location>
</feature>
<proteinExistence type="predicted"/>
<keyword evidence="1" id="KW-1133">Transmembrane helix</keyword>
<feature type="transmembrane region" description="Helical" evidence="1">
    <location>
        <begin position="195"/>
        <end position="218"/>
    </location>
</feature>